<comment type="similarity">
    <text evidence="2">Belongs to the AB hydrolase superfamily. Lipase family.</text>
</comment>
<keyword evidence="7" id="KW-0442">Lipid degradation</keyword>
<comment type="caution">
    <text evidence="10">The sequence shown here is derived from an EMBL/GenBank/DDBJ whole genome shotgun (WGS) entry which is preliminary data.</text>
</comment>
<evidence type="ECO:0000256" key="2">
    <source>
        <dbReference type="ARBA" id="ARBA00010701"/>
    </source>
</evidence>
<accession>A0A2P6SFE1</accession>
<evidence type="ECO:0000256" key="3">
    <source>
        <dbReference type="ARBA" id="ARBA00022528"/>
    </source>
</evidence>
<dbReference type="GO" id="GO:0008970">
    <property type="term" value="F:phospholipase A1 activity"/>
    <property type="evidence" value="ECO:0007669"/>
    <property type="project" value="UniProtKB-ARBA"/>
</dbReference>
<protein>
    <submittedName>
        <fullName evidence="10">Putative carboxylic ester hydrolase</fullName>
        <ecNumber evidence="10">3.1.1.-</ecNumber>
    </submittedName>
</protein>
<keyword evidence="6" id="KW-0809">Transit peptide</keyword>
<dbReference type="EMBL" id="PDCK01000039">
    <property type="protein sequence ID" value="PRQ57402.1"/>
    <property type="molecule type" value="Genomic_DNA"/>
</dbReference>
<dbReference type="Proteomes" id="UP000238479">
    <property type="component" value="Chromosome 1"/>
</dbReference>
<gene>
    <name evidence="10" type="ORF">RchiOBHm_Chr1g0347941</name>
</gene>
<dbReference type="GO" id="GO:0009507">
    <property type="term" value="C:chloroplast"/>
    <property type="evidence" value="ECO:0007669"/>
    <property type="project" value="UniProtKB-SubCell"/>
</dbReference>
<dbReference type="OMA" id="SMPSWIQ"/>
<keyword evidence="11" id="KW-1185">Reference proteome</keyword>
<evidence type="ECO:0000256" key="6">
    <source>
        <dbReference type="ARBA" id="ARBA00022946"/>
    </source>
</evidence>
<name>A0A2P6SFE1_ROSCH</name>
<dbReference type="PANTHER" id="PTHR31403">
    <property type="entry name" value="PHOSPHOLIPASE A1-IBETA2, CHLOROPLASTIC"/>
    <property type="match status" value="1"/>
</dbReference>
<keyword evidence="8" id="KW-0443">Lipid metabolism</keyword>
<dbReference type="AlphaFoldDB" id="A0A2P6SFE1"/>
<organism evidence="10 11">
    <name type="scientific">Rosa chinensis</name>
    <name type="common">China rose</name>
    <dbReference type="NCBI Taxonomy" id="74649"/>
    <lineage>
        <taxon>Eukaryota</taxon>
        <taxon>Viridiplantae</taxon>
        <taxon>Streptophyta</taxon>
        <taxon>Embryophyta</taxon>
        <taxon>Tracheophyta</taxon>
        <taxon>Spermatophyta</taxon>
        <taxon>Magnoliopsida</taxon>
        <taxon>eudicotyledons</taxon>
        <taxon>Gunneridae</taxon>
        <taxon>Pentapetalae</taxon>
        <taxon>rosids</taxon>
        <taxon>fabids</taxon>
        <taxon>Rosales</taxon>
        <taxon>Rosaceae</taxon>
        <taxon>Rosoideae</taxon>
        <taxon>Rosoideae incertae sedis</taxon>
        <taxon>Rosa</taxon>
    </lineage>
</organism>
<dbReference type="InterPro" id="IPR002921">
    <property type="entry name" value="Fungal_lipase-type"/>
</dbReference>
<evidence type="ECO:0000256" key="1">
    <source>
        <dbReference type="ARBA" id="ARBA00004229"/>
    </source>
</evidence>
<evidence type="ECO:0000256" key="5">
    <source>
        <dbReference type="ARBA" id="ARBA00022801"/>
    </source>
</evidence>
<evidence type="ECO:0000256" key="7">
    <source>
        <dbReference type="ARBA" id="ARBA00022963"/>
    </source>
</evidence>
<sequence length="489" mass="54545">MQQLQINHQFYFSLFSERVSVSFPSLSFPKVRMKLSMIKPISATPCTQLSTPKLKSMISCCTLTQSPVKPTQQIKFTDNFPRWEQLLNPVPVDLNSPMSASTSTSTSTTIRPTIRSVRKNWMEYQGVKNWEGLLDPLDGNLRREIIRYGNFVDTAYKAFDFDPDSPTYATCKYPKSTVFDNSGLPGTGYRITKNLRATSGINLPRWIERAPSWVGTQSSWIGYVAVCKDKDEIARLGRRDVVIALRGTATCLEWLENLRVTLTHLPCGSKAAHTGGAEGSEPMVESGFLSLYTSGTDLVPSLQQMIREEIGRLLQTYGDEPLSLTITGHSLGAALATLAAYDIKSTFNRAPLATVISFGGPRVGNRSFRHNLEKKGAKVLRIVNEEDLITKVPGFVVDDNRARNVAGSPLVRMAAEFQNWIQKRVEETQWVYSEVGKELRLSSKNSPDLSAMNMSTCHDLGTYLHLVENFVSEKCPCKSTAKKLLSRVH</sequence>
<dbReference type="OrthoDB" id="426718at2759"/>
<evidence type="ECO:0000256" key="4">
    <source>
        <dbReference type="ARBA" id="ARBA00022640"/>
    </source>
</evidence>
<evidence type="ECO:0000256" key="8">
    <source>
        <dbReference type="ARBA" id="ARBA00023098"/>
    </source>
</evidence>
<dbReference type="Gene3D" id="3.40.50.1820">
    <property type="entry name" value="alpha/beta hydrolase"/>
    <property type="match status" value="1"/>
</dbReference>
<keyword evidence="5 10" id="KW-0378">Hydrolase</keyword>
<dbReference type="GO" id="GO:0016042">
    <property type="term" value="P:lipid catabolic process"/>
    <property type="evidence" value="ECO:0007669"/>
    <property type="project" value="UniProtKB-KW"/>
</dbReference>
<dbReference type="CDD" id="cd00519">
    <property type="entry name" value="Lipase_3"/>
    <property type="match status" value="1"/>
</dbReference>
<proteinExistence type="inferred from homology"/>
<reference evidence="10 11" key="1">
    <citation type="journal article" date="2018" name="Nat. Genet.">
        <title>The Rosa genome provides new insights in the design of modern roses.</title>
        <authorList>
            <person name="Bendahmane M."/>
        </authorList>
    </citation>
    <scope>NUCLEOTIDE SEQUENCE [LARGE SCALE GENOMIC DNA]</scope>
    <source>
        <strain evidence="11">cv. Old Blush</strain>
    </source>
</reference>
<evidence type="ECO:0000313" key="10">
    <source>
        <dbReference type="EMBL" id="PRQ57402.1"/>
    </source>
</evidence>
<dbReference type="GO" id="GO:0047714">
    <property type="term" value="F:galactolipase activity"/>
    <property type="evidence" value="ECO:0007669"/>
    <property type="project" value="UniProtKB-ARBA"/>
</dbReference>
<dbReference type="Gramene" id="PRQ57402">
    <property type="protein sequence ID" value="PRQ57402"/>
    <property type="gene ID" value="RchiOBHm_Chr1g0347941"/>
</dbReference>
<evidence type="ECO:0000259" key="9">
    <source>
        <dbReference type="Pfam" id="PF01764"/>
    </source>
</evidence>
<dbReference type="Pfam" id="PF01764">
    <property type="entry name" value="Lipase_3"/>
    <property type="match status" value="1"/>
</dbReference>
<evidence type="ECO:0000313" key="11">
    <source>
        <dbReference type="Proteomes" id="UP000238479"/>
    </source>
</evidence>
<dbReference type="PANTHER" id="PTHR31403:SF54">
    <property type="entry name" value="PHOSPHOLIPASE A(1) DAD1, CHLOROPLASTIC"/>
    <property type="match status" value="1"/>
</dbReference>
<comment type="subcellular location">
    <subcellularLocation>
        <location evidence="1">Plastid</location>
        <location evidence="1">Chloroplast</location>
    </subcellularLocation>
</comment>
<feature type="domain" description="Fungal lipase-type" evidence="9">
    <location>
        <begin position="242"/>
        <end position="395"/>
    </location>
</feature>
<dbReference type="InterPro" id="IPR029058">
    <property type="entry name" value="AB_hydrolase_fold"/>
</dbReference>
<dbReference type="EC" id="3.1.1.-" evidence="10"/>
<dbReference type="SUPFAM" id="SSF53474">
    <property type="entry name" value="alpha/beta-Hydrolases"/>
    <property type="match status" value="1"/>
</dbReference>
<keyword evidence="4" id="KW-0934">Plastid</keyword>
<dbReference type="STRING" id="74649.A0A2P6SFE1"/>
<keyword evidence="3" id="KW-0150">Chloroplast</keyword>